<evidence type="ECO:0000256" key="1">
    <source>
        <dbReference type="SAM" id="MobiDB-lite"/>
    </source>
</evidence>
<dbReference type="EMBL" id="AJIX01000052">
    <property type="protein sequence ID" value="KGR02347.1"/>
    <property type="molecule type" value="Genomic_DNA"/>
</dbReference>
<dbReference type="AlphaFoldDB" id="A0AB34PJB1"/>
<dbReference type="SMR" id="A0AB34PJB1"/>
<name>A0AB34PJB1_CANAX</name>
<comment type="caution">
    <text evidence="2">The sequence shown here is derived from an EMBL/GenBank/DDBJ whole genome shotgun (WGS) entry which is preliminary data.</text>
</comment>
<gene>
    <name evidence="2" type="ORF">MG3_06005</name>
</gene>
<evidence type="ECO:0000313" key="2">
    <source>
        <dbReference type="EMBL" id="KGR02347.1"/>
    </source>
</evidence>
<feature type="region of interest" description="Disordered" evidence="1">
    <location>
        <begin position="1"/>
        <end position="31"/>
    </location>
</feature>
<accession>A0AB34PJB1</accession>
<proteinExistence type="predicted"/>
<organism evidence="2 3">
    <name type="scientific">Candida albicans P78048</name>
    <dbReference type="NCBI Taxonomy" id="1094989"/>
    <lineage>
        <taxon>Eukaryota</taxon>
        <taxon>Fungi</taxon>
        <taxon>Dikarya</taxon>
        <taxon>Ascomycota</taxon>
        <taxon>Saccharomycotina</taxon>
        <taxon>Pichiomycetes</taxon>
        <taxon>Debaryomycetaceae</taxon>
        <taxon>Candida/Lodderomyces clade</taxon>
        <taxon>Candida</taxon>
    </lineage>
</organism>
<protein>
    <submittedName>
        <fullName evidence="2">Uncharacterized protein</fullName>
    </submittedName>
</protein>
<reference evidence="2 3" key="1">
    <citation type="submission" date="2013-12" db="EMBL/GenBank/DDBJ databases">
        <title>The Genome Sequence of Candida albicans P78048.</title>
        <authorList>
            <consortium name="The Broad Institute Genome Sequencing Platform"/>
            <consortium name="The Broad Institute Genome Sequencing Center for Infectious Disease"/>
            <person name="Cuomo C."/>
            <person name="Bennett R."/>
            <person name="Hirakawa M."/>
            <person name="Noverr M."/>
            <person name="Mitchell A."/>
            <person name="Young S.K."/>
            <person name="Zeng Q."/>
            <person name="Gargeya S."/>
            <person name="Fitzgerald M."/>
            <person name="Abouelleil A."/>
            <person name="Alvarado L."/>
            <person name="Berlin A.M."/>
            <person name="Chapman S.B."/>
            <person name="Dewar J."/>
            <person name="Goldberg J."/>
            <person name="Griggs A."/>
            <person name="Gujja S."/>
            <person name="Hansen M."/>
            <person name="Howarth C."/>
            <person name="Imamovic A."/>
            <person name="Larimer J."/>
            <person name="McCowan C."/>
            <person name="Murphy C."/>
            <person name="Pearson M."/>
            <person name="Priest M."/>
            <person name="Roberts A."/>
            <person name="Saif S."/>
            <person name="Shea T."/>
            <person name="Sykes S."/>
            <person name="Wortman J."/>
            <person name="Nusbaum C."/>
            <person name="Birren B."/>
        </authorList>
    </citation>
    <scope>NUCLEOTIDE SEQUENCE [LARGE SCALE GENOMIC DNA]</scope>
    <source>
        <strain evidence="2 3">P78048</strain>
    </source>
</reference>
<evidence type="ECO:0000313" key="3">
    <source>
        <dbReference type="Proteomes" id="UP000030161"/>
    </source>
</evidence>
<dbReference type="Proteomes" id="UP000030161">
    <property type="component" value="Unassembled WGS sequence"/>
</dbReference>
<sequence>MNFALSSPQTPPPKTKLPRIPNAPQSPTKLHTKSLPTVLEMTTSTPEKVAVSSQPVFPPLRAFDRAWSLTTDDSHIPVYDLLKLLHNLRLESLHDMHEDNELIHMDDMVIKSRIVEQTEFLHNVNKEQAYQIIYQSFYDAKEISKNTGSLNLQYDIFNNQYDSMIMMASNNGSQEDNDDEDYDETATLMEMTQNSPLQEDYEDILIPQQISNWVKPNIKLALTELEQFHIKLNNQYLGLENDLRQIKSKNDLDLKELQVLVGKNDHLISKLNDIRDELSGINNCLMEYRDQFDMDSFIACDNEKTKEWQSQLLNNNNDSNNNEELMVSCFQSIDVIEKEVLEVDIKSSWSLDNTPLTTEIRISEKDHIFVSETKEATPDVQQVAETVPKTDNTSGIETADTVQKTSIIPIMSDNGSSDDIKESNLVKSHISNPNVTEIKKKGKLSKHSHYIVIVAIGVIFAYVKSML</sequence>